<dbReference type="InterPro" id="IPR027417">
    <property type="entry name" value="P-loop_NTPase"/>
</dbReference>
<protein>
    <submittedName>
        <fullName evidence="8">Transcriptional regulator</fullName>
    </submittedName>
</protein>
<dbReference type="Pfam" id="PF13191">
    <property type="entry name" value="AAA_16"/>
    <property type="match status" value="1"/>
</dbReference>
<dbReference type="CDD" id="cd15831">
    <property type="entry name" value="BTAD"/>
    <property type="match status" value="1"/>
</dbReference>
<dbReference type="Pfam" id="PF00486">
    <property type="entry name" value="Trans_reg_C"/>
    <property type="match status" value="1"/>
</dbReference>
<feature type="DNA-binding region" description="OmpR/PhoB-type" evidence="5">
    <location>
        <begin position="1"/>
        <end position="98"/>
    </location>
</feature>
<dbReference type="GO" id="GO:0000160">
    <property type="term" value="P:phosphorelay signal transduction system"/>
    <property type="evidence" value="ECO:0007669"/>
    <property type="project" value="InterPro"/>
</dbReference>
<dbReference type="InterPro" id="IPR001867">
    <property type="entry name" value="OmpR/PhoB-type_DNA-bd"/>
</dbReference>
<dbReference type="InterPro" id="IPR016032">
    <property type="entry name" value="Sig_transdc_resp-reg_C-effctor"/>
</dbReference>
<dbReference type="InterPro" id="IPR011990">
    <property type="entry name" value="TPR-like_helical_dom_sf"/>
</dbReference>
<dbReference type="SUPFAM" id="SSF48452">
    <property type="entry name" value="TPR-like"/>
    <property type="match status" value="1"/>
</dbReference>
<dbReference type="GO" id="GO:0006355">
    <property type="term" value="P:regulation of DNA-templated transcription"/>
    <property type="evidence" value="ECO:0007669"/>
    <property type="project" value="InterPro"/>
</dbReference>
<dbReference type="Pfam" id="PF03704">
    <property type="entry name" value="BTAD"/>
    <property type="match status" value="1"/>
</dbReference>
<dbReference type="PROSITE" id="PS51755">
    <property type="entry name" value="OMPR_PHOB"/>
    <property type="match status" value="1"/>
</dbReference>
<organism evidence="8 9">
    <name type="scientific">Actinoallomurus bryophytorum</name>
    <dbReference type="NCBI Taxonomy" id="1490222"/>
    <lineage>
        <taxon>Bacteria</taxon>
        <taxon>Bacillati</taxon>
        <taxon>Actinomycetota</taxon>
        <taxon>Actinomycetes</taxon>
        <taxon>Streptosporangiales</taxon>
        <taxon>Thermomonosporaceae</taxon>
        <taxon>Actinoallomurus</taxon>
    </lineage>
</organism>
<dbReference type="OrthoDB" id="134712at2"/>
<keyword evidence="9" id="KW-1185">Reference proteome</keyword>
<dbReference type="GO" id="GO:0003677">
    <property type="term" value="F:DNA binding"/>
    <property type="evidence" value="ECO:0007669"/>
    <property type="project" value="UniProtKB-UniRule"/>
</dbReference>
<sequence>MARTSPRVDLLGPVRMSVDARPVALGSGLRLAAFVVLASGEGRAVTRRELVNALWGARPPATADGSVYTYVAGLRRALAAAGAPDLLVSDRDGYRLAIPPEALDLTAFTRLSAEAAALVAGGDDRKGIETYARALHLSRGEPLSGVPGPFAESRREQLGAALLATQEAHAAARLEHGAHAEVAAELASLIDLFPLRESLRELRMRALHRAGRHVEALALFSDTREILRRELGAEPSGSLRRLHQRILTDDGPGTAVRKPAAPESQHGPAAVRRPAAPRFVGRTDVLDLLRHHLAELRHGRGGSVWLEGDPGIGKSEVVAVALHEPDRRDHHVAWATADELTSRFPLQVMLDCLGIHPETAETERALLAQNLWEPEPAGYGFATQDPTYAPSRRLREHIEALCAERPLVLVLDDLHWADAVTLRLVERLLPASGEMPLLLVTTARSGWKGTGMSAVHDRVAATGGTVVRLGPLSAGEADELTGHLVGARQGPILRRLTTRAEGNPLYITELVRGLMRTQSIEIVDGMATVEPRQAGLAPRTLQSALDRASRTVSEHSRDMLRWLAVLGDDVPVQRLFEVLMPAGRNELQDSIEESVSAGLLVDAGDRLRFRHPLLREVVYEEIARSFRGVMHAQAARALAVTGAPGVSVAEHLVGEDTDMDDWAVEWLSANAPHLGDTAPEVTAQLIERALLECRMDRATRETLRMILVRLLFRLARLPESSIRQVLATAVDPVHLAELNLLLAAVQLRAGRPEAGVETLNRTRSGPLVPQVWDTRRRLLMRHLERAVDASRFRVPRAEGSPGTPAADPVAVVHRLTASWYSNTAARNHPAALENVRDAIELIRAHPEADGPQADLHELLVHSLHYVDRFPEAAEVIERCHADKDRTDPALMWIPEALHHFWTGAWDADLAALESVRRPSDATSLGVMAEVGPSANLIGHGLAAYICQLRGDRPAVARHLDTLRPIPIEGAVEREACSFFLRAEAFELEHEGDPAAAFAKLGETSLDPEFAPLQTPYKWFPYLLRLAQEMADQDKVDRVMEAARREARRTVGSRGAQMALYRCQALALREPGLAVRAAAHYREVGRRLERAEALAEAAGLFAAGDRPDEARTAVTESVRLYRSFGAHWWAEDLKARLTNLRAVTYRPVS</sequence>
<dbReference type="SUPFAM" id="SSF52540">
    <property type="entry name" value="P-loop containing nucleoside triphosphate hydrolases"/>
    <property type="match status" value="1"/>
</dbReference>
<dbReference type="EMBL" id="VFOZ01000001">
    <property type="protein sequence ID" value="TQM00456.1"/>
    <property type="molecule type" value="Genomic_DNA"/>
</dbReference>
<evidence type="ECO:0000256" key="6">
    <source>
        <dbReference type="SAM" id="MobiDB-lite"/>
    </source>
</evidence>
<name>A0A543CTL6_9ACTN</name>
<dbReference type="AlphaFoldDB" id="A0A543CTL6"/>
<dbReference type="Gene3D" id="1.10.10.10">
    <property type="entry name" value="Winged helix-like DNA-binding domain superfamily/Winged helix DNA-binding domain"/>
    <property type="match status" value="1"/>
</dbReference>
<comment type="similarity">
    <text evidence="1">Belongs to the AfsR/DnrI/RedD regulatory family.</text>
</comment>
<dbReference type="Proteomes" id="UP000316096">
    <property type="component" value="Unassembled WGS sequence"/>
</dbReference>
<dbReference type="InterPro" id="IPR051677">
    <property type="entry name" value="AfsR-DnrI-RedD_regulator"/>
</dbReference>
<dbReference type="Gene3D" id="3.40.50.300">
    <property type="entry name" value="P-loop containing nucleotide triphosphate hydrolases"/>
    <property type="match status" value="1"/>
</dbReference>
<dbReference type="PANTHER" id="PTHR35807:SF1">
    <property type="entry name" value="TRANSCRIPTIONAL REGULATOR REDD"/>
    <property type="match status" value="1"/>
</dbReference>
<dbReference type="InterPro" id="IPR041664">
    <property type="entry name" value="AAA_16"/>
</dbReference>
<dbReference type="InterPro" id="IPR005158">
    <property type="entry name" value="BTAD"/>
</dbReference>
<dbReference type="SMART" id="SM00862">
    <property type="entry name" value="Trans_reg_C"/>
    <property type="match status" value="1"/>
</dbReference>
<dbReference type="SUPFAM" id="SSF46894">
    <property type="entry name" value="C-terminal effector domain of the bipartite response regulators"/>
    <property type="match status" value="1"/>
</dbReference>
<evidence type="ECO:0000256" key="2">
    <source>
        <dbReference type="ARBA" id="ARBA00023015"/>
    </source>
</evidence>
<feature type="domain" description="OmpR/PhoB-type" evidence="7">
    <location>
        <begin position="1"/>
        <end position="98"/>
    </location>
</feature>
<dbReference type="PANTHER" id="PTHR35807">
    <property type="entry name" value="TRANSCRIPTIONAL REGULATOR REDD-RELATED"/>
    <property type="match status" value="1"/>
</dbReference>
<dbReference type="SMART" id="SM01043">
    <property type="entry name" value="BTAD"/>
    <property type="match status" value="1"/>
</dbReference>
<gene>
    <name evidence="8" type="ORF">FB559_6169</name>
</gene>
<keyword evidence="2" id="KW-0805">Transcription regulation</keyword>
<keyword evidence="3 5" id="KW-0238">DNA-binding</keyword>
<dbReference type="Gene3D" id="1.25.40.10">
    <property type="entry name" value="Tetratricopeptide repeat domain"/>
    <property type="match status" value="1"/>
</dbReference>
<dbReference type="InterPro" id="IPR036388">
    <property type="entry name" value="WH-like_DNA-bd_sf"/>
</dbReference>
<evidence type="ECO:0000256" key="4">
    <source>
        <dbReference type="ARBA" id="ARBA00023163"/>
    </source>
</evidence>
<evidence type="ECO:0000256" key="5">
    <source>
        <dbReference type="PROSITE-ProRule" id="PRU01091"/>
    </source>
</evidence>
<dbReference type="RefSeq" id="WP_141960009.1">
    <property type="nucleotide sequence ID" value="NZ_VFOZ01000001.1"/>
</dbReference>
<evidence type="ECO:0000256" key="3">
    <source>
        <dbReference type="ARBA" id="ARBA00023125"/>
    </source>
</evidence>
<evidence type="ECO:0000313" key="8">
    <source>
        <dbReference type="EMBL" id="TQM00456.1"/>
    </source>
</evidence>
<evidence type="ECO:0000259" key="7">
    <source>
        <dbReference type="PROSITE" id="PS51755"/>
    </source>
</evidence>
<evidence type="ECO:0000256" key="1">
    <source>
        <dbReference type="ARBA" id="ARBA00005820"/>
    </source>
</evidence>
<keyword evidence="4" id="KW-0804">Transcription</keyword>
<comment type="caution">
    <text evidence="8">The sequence shown here is derived from an EMBL/GenBank/DDBJ whole genome shotgun (WGS) entry which is preliminary data.</text>
</comment>
<evidence type="ECO:0000313" key="9">
    <source>
        <dbReference type="Proteomes" id="UP000316096"/>
    </source>
</evidence>
<accession>A0A543CTL6</accession>
<proteinExistence type="inferred from homology"/>
<feature type="region of interest" description="Disordered" evidence="6">
    <location>
        <begin position="249"/>
        <end position="275"/>
    </location>
</feature>
<reference evidence="8 9" key="1">
    <citation type="submission" date="2019-06" db="EMBL/GenBank/DDBJ databases">
        <title>Sequencing the genomes of 1000 actinobacteria strains.</title>
        <authorList>
            <person name="Klenk H.-P."/>
        </authorList>
    </citation>
    <scope>NUCLEOTIDE SEQUENCE [LARGE SCALE GENOMIC DNA]</scope>
    <source>
        <strain evidence="8 9">DSM 102200</strain>
    </source>
</reference>